<dbReference type="AlphaFoldDB" id="A0AAN6G931"/>
<evidence type="ECO:0000256" key="1">
    <source>
        <dbReference type="SAM" id="MobiDB-lite"/>
    </source>
</evidence>
<proteinExistence type="predicted"/>
<dbReference type="Proteomes" id="UP001176521">
    <property type="component" value="Unassembled WGS sequence"/>
</dbReference>
<organism evidence="2 3">
    <name type="scientific">Tilletia horrida</name>
    <dbReference type="NCBI Taxonomy" id="155126"/>
    <lineage>
        <taxon>Eukaryota</taxon>
        <taxon>Fungi</taxon>
        <taxon>Dikarya</taxon>
        <taxon>Basidiomycota</taxon>
        <taxon>Ustilaginomycotina</taxon>
        <taxon>Exobasidiomycetes</taxon>
        <taxon>Tilletiales</taxon>
        <taxon>Tilletiaceae</taxon>
        <taxon>Tilletia</taxon>
    </lineage>
</organism>
<feature type="compositionally biased region" description="Polar residues" evidence="1">
    <location>
        <begin position="537"/>
        <end position="551"/>
    </location>
</feature>
<feature type="region of interest" description="Disordered" evidence="1">
    <location>
        <begin position="765"/>
        <end position="812"/>
    </location>
</feature>
<comment type="caution">
    <text evidence="2">The sequence shown here is derived from an EMBL/GenBank/DDBJ whole genome shotgun (WGS) entry which is preliminary data.</text>
</comment>
<feature type="compositionally biased region" description="Low complexity" evidence="1">
    <location>
        <begin position="222"/>
        <end position="239"/>
    </location>
</feature>
<evidence type="ECO:0000313" key="3">
    <source>
        <dbReference type="Proteomes" id="UP001176521"/>
    </source>
</evidence>
<feature type="region of interest" description="Disordered" evidence="1">
    <location>
        <begin position="183"/>
        <end position="245"/>
    </location>
</feature>
<feature type="compositionally biased region" description="Gly residues" evidence="1">
    <location>
        <begin position="567"/>
        <end position="576"/>
    </location>
</feature>
<keyword evidence="3" id="KW-1185">Reference proteome</keyword>
<sequence>MAQAAGLPVPFPLFSSSDLDLEHEDGPLERILPWVHSGMMSSAQPHFVPSQSTASPAALASLQQQQAHQQQQQQLQQQLQRQLHHERSHSSLHDDYEFLASSSSIAAAAAAAATFPQPKQTIEQLGLDPPNMLPMSNPYGVFLDTHSLRSSVSVPNLGLSLNMQPMGIPPPMPTIPLAALQQLQSGSSGTGADCPGGPSSIHHVKELSGSSAASSMPALTHSSDSSSSAGGIAGPSSEALVRNASSQSAQSDYSMTNKLAANRALSVEGFPSRTAFRSVHMAYLTKISFRRDKSLVTPAMYDAVAWYLLCRADGREEAIRQLGLEEDTSKGEREREAFKRWCIRTFRLGPGIMPHNAGLTGQLDKQTVLERSALVATTCPGGYSIISIADGKPVAPPAQLYGVLVFCHKRTGHGGRDKTHAFLRKYFANVPKELVQAFIKMCPTCNFKRNRDAPFQDSFDGDVEASSESAPPSSPPPSAPLVLQSAEQWQINNQSIAPGLHFHHPAAAHYHAHANPFHYKAPGTLTSPPSLAELQAGTLTSPPSLSELQIGTLTSPPSLSELSERGGSAGGPGSGFQSFGGGLSAGVVGSGVPDGSTFASSMLSAQAQSTYIAPDFNLSTLTAGLGGGGGGAGGLDASSAESGSGLLTPSQFSFLRSPNMPFSGGGGGGGVAGSVFGSHGAPADSLQQRLTALALGTAQNLPTSSSSPHAMPSTATSGDAARASVDWGSIMAQFDNEYGPASGSAASVAGTHASASASAAGSMGRSSFWREGSAPPMDLLMGGGGGGGVGGGDESGRTGHDAEVDADATISA</sequence>
<reference evidence="2" key="1">
    <citation type="journal article" date="2023" name="PhytoFront">
        <title>Draft Genome Resources of Seven Strains of Tilletia horrida, Causal Agent of Kernel Smut of Rice.</title>
        <authorList>
            <person name="Khanal S."/>
            <person name="Antony Babu S."/>
            <person name="Zhou X.G."/>
        </authorList>
    </citation>
    <scope>NUCLEOTIDE SEQUENCE</scope>
    <source>
        <strain evidence="2">TX3</strain>
    </source>
</reference>
<feature type="compositionally biased region" description="Low complexity" evidence="1">
    <location>
        <begin position="50"/>
        <end position="81"/>
    </location>
</feature>
<protein>
    <recommendedName>
        <fullName evidence="4">Integrase zinc-binding domain-containing protein</fullName>
    </recommendedName>
</protein>
<feature type="compositionally biased region" description="Gly residues" evidence="1">
    <location>
        <begin position="781"/>
        <end position="793"/>
    </location>
</feature>
<feature type="region of interest" description="Disordered" evidence="1">
    <location>
        <begin position="699"/>
        <end position="720"/>
    </location>
</feature>
<evidence type="ECO:0008006" key="4">
    <source>
        <dbReference type="Google" id="ProtNLM"/>
    </source>
</evidence>
<feature type="region of interest" description="Disordered" evidence="1">
    <location>
        <begin position="528"/>
        <end position="576"/>
    </location>
</feature>
<accession>A0AAN6G931</accession>
<feature type="compositionally biased region" description="Low complexity" evidence="1">
    <location>
        <begin position="552"/>
        <end position="561"/>
    </location>
</feature>
<feature type="compositionally biased region" description="Polar residues" evidence="1">
    <location>
        <begin position="699"/>
        <end position="717"/>
    </location>
</feature>
<evidence type="ECO:0000313" key="2">
    <source>
        <dbReference type="EMBL" id="KAK0527689.1"/>
    </source>
</evidence>
<name>A0AAN6G931_9BASI</name>
<feature type="region of interest" description="Disordered" evidence="1">
    <location>
        <begin position="43"/>
        <end position="91"/>
    </location>
</feature>
<feature type="compositionally biased region" description="Basic and acidic residues" evidence="1">
    <location>
        <begin position="794"/>
        <end position="803"/>
    </location>
</feature>
<dbReference type="EMBL" id="JAPDMQ010000300">
    <property type="protein sequence ID" value="KAK0527689.1"/>
    <property type="molecule type" value="Genomic_DNA"/>
</dbReference>
<feature type="region of interest" description="Disordered" evidence="1">
    <location>
        <begin position="456"/>
        <end position="480"/>
    </location>
</feature>
<gene>
    <name evidence="2" type="ORF">OC842_004783</name>
</gene>